<dbReference type="InterPro" id="IPR027843">
    <property type="entry name" value="DUF4440"/>
</dbReference>
<evidence type="ECO:0000259" key="1">
    <source>
        <dbReference type="Pfam" id="PF14534"/>
    </source>
</evidence>
<feature type="domain" description="DUF4440" evidence="1">
    <location>
        <begin position="7"/>
        <end position="113"/>
    </location>
</feature>
<sequence length="121" mass="13620">MNKVASIVAVEKALLSAMKNSDTQTLDELLHDDLLFNLPNGDTITKAMDLETYRSGNMIFDEILSSEQQIRLIENNAVVSVTIEMKGTFFDQNIDAKFHIIRVWQLGNDTWKVIAGSSMKL</sequence>
<dbReference type="Gene3D" id="3.10.450.50">
    <property type="match status" value="1"/>
</dbReference>
<keyword evidence="3" id="KW-1185">Reference proteome</keyword>
<dbReference type="AlphaFoldDB" id="A0AAW9SDP8"/>
<organism evidence="2 3">
    <name type="scientific">Rapidithrix thailandica</name>
    <dbReference type="NCBI Taxonomy" id="413964"/>
    <lineage>
        <taxon>Bacteria</taxon>
        <taxon>Pseudomonadati</taxon>
        <taxon>Bacteroidota</taxon>
        <taxon>Cytophagia</taxon>
        <taxon>Cytophagales</taxon>
        <taxon>Flammeovirgaceae</taxon>
        <taxon>Rapidithrix</taxon>
    </lineage>
</organism>
<dbReference type="Pfam" id="PF14534">
    <property type="entry name" value="DUF4440"/>
    <property type="match status" value="1"/>
</dbReference>
<dbReference type="InterPro" id="IPR032710">
    <property type="entry name" value="NTF2-like_dom_sf"/>
</dbReference>
<proteinExistence type="predicted"/>
<dbReference type="EMBL" id="JBDKWZ010000023">
    <property type="protein sequence ID" value="MEN7551512.1"/>
    <property type="molecule type" value="Genomic_DNA"/>
</dbReference>
<comment type="caution">
    <text evidence="2">The sequence shown here is derived from an EMBL/GenBank/DDBJ whole genome shotgun (WGS) entry which is preliminary data.</text>
</comment>
<reference evidence="2 3" key="1">
    <citation type="submission" date="2024-04" db="EMBL/GenBank/DDBJ databases">
        <title>Novel genus in family Flammeovirgaceae.</title>
        <authorList>
            <person name="Nguyen T.H."/>
            <person name="Vuong T.Q."/>
            <person name="Le H."/>
            <person name="Kim S.-G."/>
        </authorList>
    </citation>
    <scope>NUCLEOTIDE SEQUENCE [LARGE SCALE GENOMIC DNA]</scope>
    <source>
        <strain evidence="2 3">JCM 23209</strain>
    </source>
</reference>
<dbReference type="RefSeq" id="WP_346824293.1">
    <property type="nucleotide sequence ID" value="NZ_JBDKWZ010000023.1"/>
</dbReference>
<gene>
    <name evidence="2" type="ORF">AAG747_26580</name>
</gene>
<protein>
    <submittedName>
        <fullName evidence="2">Nuclear transport factor 2 family protein</fullName>
    </submittedName>
</protein>
<evidence type="ECO:0000313" key="2">
    <source>
        <dbReference type="EMBL" id="MEN7551512.1"/>
    </source>
</evidence>
<dbReference type="Proteomes" id="UP001403385">
    <property type="component" value="Unassembled WGS sequence"/>
</dbReference>
<name>A0AAW9SDP8_9BACT</name>
<dbReference type="SUPFAM" id="SSF54427">
    <property type="entry name" value="NTF2-like"/>
    <property type="match status" value="1"/>
</dbReference>
<accession>A0AAW9SDP8</accession>
<evidence type="ECO:0000313" key="3">
    <source>
        <dbReference type="Proteomes" id="UP001403385"/>
    </source>
</evidence>